<keyword evidence="3" id="KW-1185">Reference proteome</keyword>
<reference evidence="2 3" key="1">
    <citation type="submission" date="2024-08" db="EMBL/GenBank/DDBJ databases">
        <authorList>
            <person name="Cucini C."/>
            <person name="Frati F."/>
        </authorList>
    </citation>
    <scope>NUCLEOTIDE SEQUENCE [LARGE SCALE GENOMIC DNA]</scope>
</reference>
<feature type="transmembrane region" description="Helical" evidence="1">
    <location>
        <begin position="72"/>
        <end position="93"/>
    </location>
</feature>
<proteinExistence type="predicted"/>
<comment type="caution">
    <text evidence="2">The sequence shown here is derived from an EMBL/GenBank/DDBJ whole genome shotgun (WGS) entry which is preliminary data.</text>
</comment>
<feature type="transmembrane region" description="Helical" evidence="1">
    <location>
        <begin position="277"/>
        <end position="300"/>
    </location>
</feature>
<feature type="transmembrane region" description="Helical" evidence="1">
    <location>
        <begin position="20"/>
        <end position="41"/>
    </location>
</feature>
<name>A0ABP1RQE0_9HEXA</name>
<accession>A0ABP1RQE0</accession>
<keyword evidence="1" id="KW-0472">Membrane</keyword>
<evidence type="ECO:0000256" key="1">
    <source>
        <dbReference type="SAM" id="Phobius"/>
    </source>
</evidence>
<evidence type="ECO:0000313" key="2">
    <source>
        <dbReference type="EMBL" id="CAL8133081.1"/>
    </source>
</evidence>
<gene>
    <name evidence="2" type="ORF">ODALV1_LOCUS24899</name>
</gene>
<sequence>MDIFRERYGFQRPLEKWVKILGVLSVVLAVIYSIVFLHNIMNLTTYPGARSKITKECIGINSPKCNGGLLDYHLTALQIRVASVVVAVARLGIEIWMCKTLLKAASHGDGSALKDWYWKRAVYTISDITFDYSEAMDIFRQRYGFQRPMEKWVKIAAVTSMVLGVIYSITLLYNVMIVTSDPETERNFYTECVAANSQTYYYCFSYYHNIEIFIIEKSLVVTAARLYFEVWSCKTLIKAASHGDGLALYTWWWKRLLYSSLDAMFGETIPEGLYRGALYAMSLTFYGSHVFALTLARLYGMQLALA</sequence>
<organism evidence="2 3">
    <name type="scientific">Orchesella dallaii</name>
    <dbReference type="NCBI Taxonomy" id="48710"/>
    <lineage>
        <taxon>Eukaryota</taxon>
        <taxon>Metazoa</taxon>
        <taxon>Ecdysozoa</taxon>
        <taxon>Arthropoda</taxon>
        <taxon>Hexapoda</taxon>
        <taxon>Collembola</taxon>
        <taxon>Entomobryomorpha</taxon>
        <taxon>Entomobryoidea</taxon>
        <taxon>Orchesellidae</taxon>
        <taxon>Orchesellinae</taxon>
        <taxon>Orchesella</taxon>
    </lineage>
</organism>
<keyword evidence="1" id="KW-1133">Transmembrane helix</keyword>
<dbReference type="EMBL" id="CAXLJM020000096">
    <property type="protein sequence ID" value="CAL8133081.1"/>
    <property type="molecule type" value="Genomic_DNA"/>
</dbReference>
<dbReference type="Proteomes" id="UP001642540">
    <property type="component" value="Unassembled WGS sequence"/>
</dbReference>
<feature type="transmembrane region" description="Helical" evidence="1">
    <location>
        <begin position="152"/>
        <end position="173"/>
    </location>
</feature>
<keyword evidence="1" id="KW-0812">Transmembrane</keyword>
<protein>
    <recommendedName>
        <fullName evidence="4">Gustatory receptor</fullName>
    </recommendedName>
</protein>
<evidence type="ECO:0000313" key="3">
    <source>
        <dbReference type="Proteomes" id="UP001642540"/>
    </source>
</evidence>
<evidence type="ECO:0008006" key="4">
    <source>
        <dbReference type="Google" id="ProtNLM"/>
    </source>
</evidence>